<evidence type="ECO:0000259" key="4">
    <source>
        <dbReference type="Pfam" id="PF10256"/>
    </source>
</evidence>
<keyword evidence="6" id="KW-1185">Reference proteome</keyword>
<accession>D8LSJ5</accession>
<feature type="domain" description="Golgin subfamily A member 7/ERF4" evidence="4">
    <location>
        <begin position="32"/>
        <end position="118"/>
    </location>
</feature>
<gene>
    <name evidence="5" type="ORF">Esi_0074_0044</name>
</gene>
<dbReference type="AlphaFoldDB" id="D8LSJ5"/>
<reference evidence="5 6" key="1">
    <citation type="journal article" date="2010" name="Nature">
        <title>The Ectocarpus genome and the independent evolution of multicellularity in brown algae.</title>
        <authorList>
            <person name="Cock J.M."/>
            <person name="Sterck L."/>
            <person name="Rouze P."/>
            <person name="Scornet D."/>
            <person name="Allen A.E."/>
            <person name="Amoutzias G."/>
            <person name="Anthouard V."/>
            <person name="Artiguenave F."/>
            <person name="Aury J.M."/>
            <person name="Badger J.H."/>
            <person name="Beszteri B."/>
            <person name="Billiau K."/>
            <person name="Bonnet E."/>
            <person name="Bothwell J.H."/>
            <person name="Bowler C."/>
            <person name="Boyen C."/>
            <person name="Brownlee C."/>
            <person name="Carrano C.J."/>
            <person name="Charrier B."/>
            <person name="Cho G.Y."/>
            <person name="Coelho S.M."/>
            <person name="Collen J."/>
            <person name="Corre E."/>
            <person name="Da Silva C."/>
            <person name="Delage L."/>
            <person name="Delaroque N."/>
            <person name="Dittami S.M."/>
            <person name="Doulbeau S."/>
            <person name="Elias M."/>
            <person name="Farnham G."/>
            <person name="Gachon C.M."/>
            <person name="Gschloessl B."/>
            <person name="Heesch S."/>
            <person name="Jabbari K."/>
            <person name="Jubin C."/>
            <person name="Kawai H."/>
            <person name="Kimura K."/>
            <person name="Kloareg B."/>
            <person name="Kupper F.C."/>
            <person name="Lang D."/>
            <person name="Le Bail A."/>
            <person name="Leblanc C."/>
            <person name="Lerouge P."/>
            <person name="Lohr M."/>
            <person name="Lopez P.J."/>
            <person name="Martens C."/>
            <person name="Maumus F."/>
            <person name="Michel G."/>
            <person name="Miranda-Saavedra D."/>
            <person name="Morales J."/>
            <person name="Moreau H."/>
            <person name="Motomura T."/>
            <person name="Nagasato C."/>
            <person name="Napoli C.A."/>
            <person name="Nelson D.R."/>
            <person name="Nyvall-Collen P."/>
            <person name="Peters A.F."/>
            <person name="Pommier C."/>
            <person name="Potin P."/>
            <person name="Poulain J."/>
            <person name="Quesneville H."/>
            <person name="Read B."/>
            <person name="Rensing S.A."/>
            <person name="Ritter A."/>
            <person name="Rousvoal S."/>
            <person name="Samanta M."/>
            <person name="Samson G."/>
            <person name="Schroeder D.C."/>
            <person name="Segurens B."/>
            <person name="Strittmatter M."/>
            <person name="Tonon T."/>
            <person name="Tregear J.W."/>
            <person name="Valentin K."/>
            <person name="von Dassow P."/>
            <person name="Yamagishi T."/>
            <person name="Van de Peer Y."/>
            <person name="Wincker P."/>
        </authorList>
    </citation>
    <scope>NUCLEOTIDE SEQUENCE [LARGE SCALE GENOMIC DNA]</scope>
    <source>
        <strain evidence="6">Ec32 / CCAP1310/4</strain>
    </source>
</reference>
<evidence type="ECO:0000313" key="5">
    <source>
        <dbReference type="EMBL" id="CBN77832.1"/>
    </source>
</evidence>
<dbReference type="Proteomes" id="UP000002630">
    <property type="component" value="Unassembled WGS sequence"/>
</dbReference>
<comment type="subcellular location">
    <subcellularLocation>
        <location evidence="1">Membrane</location>
    </subcellularLocation>
</comment>
<name>D8LSJ5_ECTSI</name>
<proteinExistence type="predicted"/>
<dbReference type="GO" id="GO:0016020">
    <property type="term" value="C:membrane"/>
    <property type="evidence" value="ECO:0007669"/>
    <property type="project" value="UniProtKB-SubCell"/>
</dbReference>
<evidence type="ECO:0000256" key="2">
    <source>
        <dbReference type="ARBA" id="ARBA00023136"/>
    </source>
</evidence>
<feature type="region of interest" description="Disordered" evidence="3">
    <location>
        <begin position="146"/>
        <end position="227"/>
    </location>
</feature>
<organism evidence="5 6">
    <name type="scientific">Ectocarpus siliculosus</name>
    <name type="common">Brown alga</name>
    <name type="synonym">Conferva siliculosa</name>
    <dbReference type="NCBI Taxonomy" id="2880"/>
    <lineage>
        <taxon>Eukaryota</taxon>
        <taxon>Sar</taxon>
        <taxon>Stramenopiles</taxon>
        <taxon>Ochrophyta</taxon>
        <taxon>PX clade</taxon>
        <taxon>Phaeophyceae</taxon>
        <taxon>Ectocarpales</taxon>
        <taxon>Ectocarpaceae</taxon>
        <taxon>Ectocarpus</taxon>
    </lineage>
</organism>
<dbReference type="InterPro" id="IPR019383">
    <property type="entry name" value="Golgin_A_7/ERF4"/>
</dbReference>
<dbReference type="InParanoid" id="D8LSJ5"/>
<dbReference type="EMBL" id="FN649760">
    <property type="protein sequence ID" value="CBN77832.1"/>
    <property type="molecule type" value="Genomic_DNA"/>
</dbReference>
<evidence type="ECO:0000256" key="3">
    <source>
        <dbReference type="SAM" id="MobiDB-lite"/>
    </source>
</evidence>
<evidence type="ECO:0000313" key="6">
    <source>
        <dbReference type="Proteomes" id="UP000002630"/>
    </source>
</evidence>
<keyword evidence="2" id="KW-0472">Membrane</keyword>
<feature type="compositionally biased region" description="Low complexity" evidence="3">
    <location>
        <begin position="148"/>
        <end position="175"/>
    </location>
</feature>
<sequence>MAAIQEHEAGVLGVIRLEPIGIKLGATGISSAYDDQYPPELDGWMTTEEWFECIGRINRALMDRFPCGLCRLQAYCFCPCTLGLSLLSMRKEAKEIERGVGEVVKTVNQNLEARRRSVRFGFHRTFCSAWVQVEYGSKVGAPPPPLLPAAAGDAARGSSLAGSPTAGGSSGATGPSREREQPYSADEGGGGRKAAPTTVAATTSGAMQPLGEALLEPGNAAEEARGY</sequence>
<evidence type="ECO:0000256" key="1">
    <source>
        <dbReference type="ARBA" id="ARBA00004370"/>
    </source>
</evidence>
<dbReference type="Pfam" id="PF10256">
    <property type="entry name" value="Erf4"/>
    <property type="match status" value="1"/>
</dbReference>
<dbReference type="OrthoDB" id="161885at2759"/>
<protein>
    <recommendedName>
        <fullName evidence="4">Golgin subfamily A member 7/ERF4 domain-containing protein</fullName>
    </recommendedName>
</protein>